<evidence type="ECO:0000313" key="2">
    <source>
        <dbReference type="EMBL" id="SVC38797.1"/>
    </source>
</evidence>
<accession>A0A382LTY8</accession>
<dbReference type="Pfam" id="PF12773">
    <property type="entry name" value="DZR"/>
    <property type="match status" value="1"/>
</dbReference>
<reference evidence="2" key="1">
    <citation type="submission" date="2018-05" db="EMBL/GenBank/DDBJ databases">
        <authorList>
            <person name="Lanie J.A."/>
            <person name="Ng W.-L."/>
            <person name="Kazmierczak K.M."/>
            <person name="Andrzejewski T.M."/>
            <person name="Davidsen T.M."/>
            <person name="Wayne K.J."/>
            <person name="Tettelin H."/>
            <person name="Glass J.I."/>
            <person name="Rusch D."/>
            <person name="Podicherti R."/>
            <person name="Tsui H.-C.T."/>
            <person name="Winkler M.E."/>
        </authorList>
    </citation>
    <scope>NUCLEOTIDE SEQUENCE</scope>
</reference>
<name>A0A382LTY8_9ZZZZ</name>
<sequence>MVAVACGLLALGVVAFLISPLLDHQRRWFGGRSDVEDLNKQKDFVYSSIRELNIDHKMGKLSDQDHHQLQSEYMQEASRVLDQLEHASNGKQYTSDRIEQAVLEIRRKRTTVSPVEDATELDEASVLPAEESAEPASRETIQTSENTITCGTCDYENDSDANFCIECGTDLCGGSCSSCGTSNQPDAKFCGGCGEKL</sequence>
<evidence type="ECO:0000259" key="1">
    <source>
        <dbReference type="Pfam" id="PF12773"/>
    </source>
</evidence>
<protein>
    <recommendedName>
        <fullName evidence="1">DZANK-type domain-containing protein</fullName>
    </recommendedName>
</protein>
<dbReference type="InterPro" id="IPR025874">
    <property type="entry name" value="DZR"/>
</dbReference>
<gene>
    <name evidence="2" type="ORF">METZ01_LOCUS291651</name>
</gene>
<dbReference type="EMBL" id="UINC01088507">
    <property type="protein sequence ID" value="SVC38797.1"/>
    <property type="molecule type" value="Genomic_DNA"/>
</dbReference>
<proteinExistence type="predicted"/>
<dbReference type="AlphaFoldDB" id="A0A382LTY8"/>
<feature type="domain" description="DZANK-type" evidence="1">
    <location>
        <begin position="150"/>
        <end position="194"/>
    </location>
</feature>
<organism evidence="2">
    <name type="scientific">marine metagenome</name>
    <dbReference type="NCBI Taxonomy" id="408172"/>
    <lineage>
        <taxon>unclassified sequences</taxon>
        <taxon>metagenomes</taxon>
        <taxon>ecological metagenomes</taxon>
    </lineage>
</organism>